<comment type="caution">
    <text evidence="10">The sequence shown here is derived from an EMBL/GenBank/DDBJ whole genome shotgun (WGS) entry which is preliminary data.</text>
</comment>
<feature type="transmembrane region" description="Helical" evidence="8">
    <location>
        <begin position="220"/>
        <end position="242"/>
    </location>
</feature>
<dbReference type="InterPro" id="IPR036721">
    <property type="entry name" value="RCK_C_sf"/>
</dbReference>
<keyword evidence="7" id="KW-0868">Chloride</keyword>
<dbReference type="EMBL" id="JARQBJ010000001">
    <property type="protein sequence ID" value="MDT2809490.1"/>
    <property type="molecule type" value="Genomic_DNA"/>
</dbReference>
<feature type="transmembrane region" description="Helical" evidence="8">
    <location>
        <begin position="299"/>
        <end position="319"/>
    </location>
</feature>
<evidence type="ECO:0000256" key="5">
    <source>
        <dbReference type="ARBA" id="ARBA00023065"/>
    </source>
</evidence>
<dbReference type="InterPro" id="IPR001807">
    <property type="entry name" value="ClC"/>
</dbReference>
<evidence type="ECO:0000256" key="3">
    <source>
        <dbReference type="ARBA" id="ARBA00022692"/>
    </source>
</evidence>
<dbReference type="Pfam" id="PF00654">
    <property type="entry name" value="Voltage_CLC"/>
    <property type="match status" value="1"/>
</dbReference>
<dbReference type="PANTHER" id="PTHR45711:SF6">
    <property type="entry name" value="CHLORIDE CHANNEL PROTEIN"/>
    <property type="match status" value="1"/>
</dbReference>
<dbReference type="InterPro" id="IPR014743">
    <property type="entry name" value="Cl-channel_core"/>
</dbReference>
<feature type="transmembrane region" description="Helical" evidence="8">
    <location>
        <begin position="186"/>
        <end position="208"/>
    </location>
</feature>
<dbReference type="Pfam" id="PF02080">
    <property type="entry name" value="TrkA_C"/>
    <property type="match status" value="1"/>
</dbReference>
<feature type="transmembrane region" description="Helical" evidence="8">
    <location>
        <begin position="325"/>
        <end position="348"/>
    </location>
</feature>
<protein>
    <submittedName>
        <fullName evidence="10">ClC family H(+)/Cl(-) exchange transporter</fullName>
    </submittedName>
</protein>
<dbReference type="PANTHER" id="PTHR45711">
    <property type="entry name" value="CHLORIDE CHANNEL PROTEIN"/>
    <property type="match status" value="1"/>
</dbReference>
<accession>A0AAW8TX47</accession>
<evidence type="ECO:0000256" key="4">
    <source>
        <dbReference type="ARBA" id="ARBA00022989"/>
    </source>
</evidence>
<evidence type="ECO:0000256" key="2">
    <source>
        <dbReference type="ARBA" id="ARBA00022448"/>
    </source>
</evidence>
<keyword evidence="5" id="KW-0406">Ion transport</keyword>
<dbReference type="RefSeq" id="WP_311835021.1">
    <property type="nucleotide sequence ID" value="NZ_JARQBJ010000001.1"/>
</dbReference>
<keyword evidence="3 8" id="KW-0812">Transmembrane</keyword>
<evidence type="ECO:0000313" key="11">
    <source>
        <dbReference type="Proteomes" id="UP001256711"/>
    </source>
</evidence>
<comment type="subcellular location">
    <subcellularLocation>
        <location evidence="1">Membrane</location>
        <topology evidence="1">Multi-pass membrane protein</topology>
    </subcellularLocation>
</comment>
<dbReference type="SUPFAM" id="SSF81340">
    <property type="entry name" value="Clc chloride channel"/>
    <property type="match status" value="1"/>
</dbReference>
<dbReference type="GO" id="GO:0005886">
    <property type="term" value="C:plasma membrane"/>
    <property type="evidence" value="ECO:0007669"/>
    <property type="project" value="TreeGrafter"/>
</dbReference>
<evidence type="ECO:0000256" key="8">
    <source>
        <dbReference type="SAM" id="Phobius"/>
    </source>
</evidence>
<feature type="transmembrane region" description="Helical" evidence="8">
    <location>
        <begin position="12"/>
        <end position="35"/>
    </location>
</feature>
<feature type="domain" description="RCK C-terminal" evidence="9">
    <location>
        <begin position="422"/>
        <end position="505"/>
    </location>
</feature>
<feature type="transmembrane region" description="Helical" evidence="8">
    <location>
        <begin position="360"/>
        <end position="382"/>
    </location>
</feature>
<keyword evidence="2" id="KW-0813">Transport</keyword>
<dbReference type="GO" id="GO:0008324">
    <property type="term" value="F:monoatomic cation transmembrane transporter activity"/>
    <property type="evidence" value="ECO:0007669"/>
    <property type="project" value="InterPro"/>
</dbReference>
<dbReference type="CDD" id="cd01031">
    <property type="entry name" value="EriC"/>
    <property type="match status" value="1"/>
</dbReference>
<dbReference type="Proteomes" id="UP001256711">
    <property type="component" value="Unassembled WGS sequence"/>
</dbReference>
<feature type="transmembrane region" description="Helical" evidence="8">
    <location>
        <begin position="262"/>
        <end position="278"/>
    </location>
</feature>
<evidence type="ECO:0000313" key="10">
    <source>
        <dbReference type="EMBL" id="MDT2809490.1"/>
    </source>
</evidence>
<dbReference type="PRINTS" id="PR00762">
    <property type="entry name" value="CLCHANNEL"/>
</dbReference>
<organism evidence="10 11">
    <name type="scientific">Enterococcus asini</name>
    <dbReference type="NCBI Taxonomy" id="57732"/>
    <lineage>
        <taxon>Bacteria</taxon>
        <taxon>Bacillati</taxon>
        <taxon>Bacillota</taxon>
        <taxon>Bacilli</taxon>
        <taxon>Lactobacillales</taxon>
        <taxon>Enterococcaceae</taxon>
        <taxon>Enterococcus</taxon>
    </lineage>
</organism>
<evidence type="ECO:0000256" key="1">
    <source>
        <dbReference type="ARBA" id="ARBA00004141"/>
    </source>
</evidence>
<dbReference type="AlphaFoldDB" id="A0AAW8TX47"/>
<dbReference type="SUPFAM" id="SSF116726">
    <property type="entry name" value="TrkA C-terminal domain-like"/>
    <property type="match status" value="1"/>
</dbReference>
<feature type="transmembrane region" description="Helical" evidence="8">
    <location>
        <begin position="55"/>
        <end position="74"/>
    </location>
</feature>
<reference evidence="10" key="1">
    <citation type="submission" date="2023-03" db="EMBL/GenBank/DDBJ databases">
        <authorList>
            <person name="Shen W."/>
            <person name="Cai J."/>
        </authorList>
    </citation>
    <scope>NUCLEOTIDE SEQUENCE</scope>
    <source>
        <strain evidence="10">B226-2</strain>
    </source>
</reference>
<gene>
    <name evidence="10" type="ORF">P7H43_03130</name>
</gene>
<dbReference type="GO" id="GO:0006813">
    <property type="term" value="P:potassium ion transport"/>
    <property type="evidence" value="ECO:0007669"/>
    <property type="project" value="InterPro"/>
</dbReference>
<keyword evidence="4 8" id="KW-1133">Transmembrane helix</keyword>
<keyword evidence="6 8" id="KW-0472">Membrane</keyword>
<dbReference type="Gene3D" id="3.30.70.1450">
    <property type="entry name" value="Regulator of K+ conductance, C-terminal domain"/>
    <property type="match status" value="1"/>
</dbReference>
<evidence type="ECO:0000256" key="6">
    <source>
        <dbReference type="ARBA" id="ARBA00023136"/>
    </source>
</evidence>
<feature type="transmembrane region" description="Helical" evidence="8">
    <location>
        <begin position="394"/>
        <end position="414"/>
    </location>
</feature>
<dbReference type="PROSITE" id="PS51202">
    <property type="entry name" value="RCK_C"/>
    <property type="match status" value="1"/>
</dbReference>
<evidence type="ECO:0000259" key="9">
    <source>
        <dbReference type="PROSITE" id="PS51202"/>
    </source>
</evidence>
<dbReference type="InterPro" id="IPR006037">
    <property type="entry name" value="RCK_C"/>
</dbReference>
<name>A0AAW8TX47_9ENTE</name>
<sequence length="507" mass="54789">MNIQHLDKTRGHYLLLGTAVGIGSGIVVSLFRLAIEKLSGLVGRAYHAFHSQPAWLVLWLFVSLVAALFVGFLAKSDSDIKGSGIPQVEGQLRDELSTNWFSVLWKKFVGGVISVGLGLFLGREGPSIQLGAAVAQGLGEKIKANSSDTKILLSSGASAGLAAAFNAPIAGLLFVVEEVHHNFSPLVWLTSFTSAIVANFVSLSIFGLKPVLHMGQIQSLPLHYYGLLLILGVLLGVLGRFYQVILLKMADWYHLLPIPEQFYGLVPFLLVIPIGYFWPTTLGGGNQLVVAFGEAIPPLATLLFLFALRFVFSMISYGASLPGGIFLPILSLGAIIGAIFGMISVTFFGMDLIYVKNFVIIAMAGYFAAIGKAPLTAIILVTEMVGSLQHLMPLGVVALIAYLVVDLLGGAPIYDSLLARLLQQKPVKLQSKKVVLEFPVFADSPLDGAMVRDINWPEHCLLTSLTRGEQELLIHGDTIVRMGDTLHILTDNRHAGEVFRHIQQIAK</sequence>
<feature type="transmembrane region" description="Helical" evidence="8">
    <location>
        <begin position="151"/>
        <end position="174"/>
    </location>
</feature>
<proteinExistence type="predicted"/>
<evidence type="ECO:0000256" key="7">
    <source>
        <dbReference type="ARBA" id="ARBA00023214"/>
    </source>
</evidence>
<dbReference type="Gene3D" id="1.10.3080.10">
    <property type="entry name" value="Clc chloride channel"/>
    <property type="match status" value="1"/>
</dbReference>
<dbReference type="GO" id="GO:0005247">
    <property type="term" value="F:voltage-gated chloride channel activity"/>
    <property type="evidence" value="ECO:0007669"/>
    <property type="project" value="TreeGrafter"/>
</dbReference>